<dbReference type="EMBL" id="AP019307">
    <property type="protein sequence ID" value="BBH16662.1"/>
    <property type="molecule type" value="Genomic_DNA"/>
</dbReference>
<sequence>MPLSCYVCGMTRLRISTTVDEDLLIRARACCNGAKDSTVMERALVALLAEHRAAEIDRRIDVSYAAVEYAVPDAWGSLPGFLDAAGKAHGGPAESW</sequence>
<gene>
    <name evidence="1" type="ORF">Back2_09490</name>
</gene>
<reference evidence="1 2" key="1">
    <citation type="submission" date="2018-11" db="EMBL/GenBank/DDBJ databases">
        <title>Complete genome sequence of Nocardioides baekrokdamisoli strain KCTC 39748.</title>
        <authorList>
            <person name="Kang S.W."/>
            <person name="Lee K.C."/>
            <person name="Kim K.K."/>
            <person name="Kim J.S."/>
            <person name="Kim D.S."/>
            <person name="Ko S.H."/>
            <person name="Yang S.H."/>
            <person name="Shin Y.K."/>
            <person name="Lee J.S."/>
        </authorList>
    </citation>
    <scope>NUCLEOTIDE SEQUENCE [LARGE SCALE GENOMIC DNA]</scope>
    <source>
        <strain evidence="1 2">KCTC 39748</strain>
    </source>
</reference>
<proteinExistence type="predicted"/>
<dbReference type="AlphaFoldDB" id="A0A3G9IE83"/>
<evidence type="ECO:0000313" key="1">
    <source>
        <dbReference type="EMBL" id="BBH16662.1"/>
    </source>
</evidence>
<name>A0A3G9IE83_9ACTN</name>
<dbReference type="Proteomes" id="UP000271573">
    <property type="component" value="Chromosome"/>
</dbReference>
<accession>A0A3G9IE83</accession>
<keyword evidence="2" id="KW-1185">Reference proteome</keyword>
<organism evidence="1 2">
    <name type="scientific">Nocardioides baekrokdamisoli</name>
    <dbReference type="NCBI Taxonomy" id="1804624"/>
    <lineage>
        <taxon>Bacteria</taxon>
        <taxon>Bacillati</taxon>
        <taxon>Actinomycetota</taxon>
        <taxon>Actinomycetes</taxon>
        <taxon>Propionibacteriales</taxon>
        <taxon>Nocardioidaceae</taxon>
        <taxon>Nocardioides</taxon>
    </lineage>
</organism>
<protein>
    <submittedName>
        <fullName evidence="1">Uncharacterized protein</fullName>
    </submittedName>
</protein>
<dbReference type="KEGG" id="nbe:Back2_09490"/>
<evidence type="ECO:0000313" key="2">
    <source>
        <dbReference type="Proteomes" id="UP000271573"/>
    </source>
</evidence>